<name>A0ABU2WE38_9GAMM</name>
<dbReference type="Pfam" id="PF13561">
    <property type="entry name" value="adh_short_C2"/>
    <property type="match status" value="1"/>
</dbReference>
<reference evidence="2 3" key="1">
    <citation type="submission" date="2023-09" db="EMBL/GenBank/DDBJ databases">
        <authorList>
            <person name="Rey-Velasco X."/>
        </authorList>
    </citation>
    <scope>NUCLEOTIDE SEQUENCE [LARGE SCALE GENOMIC DNA]</scope>
    <source>
        <strain evidence="2 3">W345</strain>
    </source>
</reference>
<sequence length="253" mass="26631">MITGGGSNIGRAIVLAFAREGANITIGDIDEGQANKVAELARTRGASDVQAIKADTTQIDQVDAMMEAAASRYGGIDVLVNNVGWDQLMFFTQTTPEFWDKIIRINFVSVLNCTSAALKRMIPAQKGSIVSISSDASRQGEPREAVYGGMKAAVNSLMKTVAKENGRYGVRCNCICPGVTIPETDDEVGSASMWSKPLFTPDQLEKVAAALPLKKVGRPADIANAVLFLSSSAAAGHITGQVLSVSGGYSMIG</sequence>
<comment type="similarity">
    <text evidence="1">Belongs to the short-chain dehydrogenases/reductases (SDR) family.</text>
</comment>
<dbReference type="InterPro" id="IPR002347">
    <property type="entry name" value="SDR_fam"/>
</dbReference>
<keyword evidence="2" id="KW-0560">Oxidoreductase</keyword>
<dbReference type="PRINTS" id="PR00080">
    <property type="entry name" value="SDRFAMILY"/>
</dbReference>
<accession>A0ABU2WE38</accession>
<dbReference type="EMBL" id="JAVRIC010000002">
    <property type="protein sequence ID" value="MDT0496136.1"/>
    <property type="molecule type" value="Genomic_DNA"/>
</dbReference>
<dbReference type="PRINTS" id="PR00081">
    <property type="entry name" value="GDHRDH"/>
</dbReference>
<gene>
    <name evidence="2" type="ORF">RM530_01985</name>
</gene>
<dbReference type="PANTHER" id="PTHR42760:SF40">
    <property type="entry name" value="3-OXOACYL-[ACYL-CARRIER-PROTEIN] REDUCTASE, CHLOROPLASTIC"/>
    <property type="match status" value="1"/>
</dbReference>
<keyword evidence="3" id="KW-1185">Reference proteome</keyword>
<dbReference type="SUPFAM" id="SSF51735">
    <property type="entry name" value="NAD(P)-binding Rossmann-fold domains"/>
    <property type="match status" value="1"/>
</dbReference>
<evidence type="ECO:0000256" key="1">
    <source>
        <dbReference type="ARBA" id="ARBA00006484"/>
    </source>
</evidence>
<protein>
    <submittedName>
        <fullName evidence="2">SDR family oxidoreductase</fullName>
        <ecNumber evidence="2">1.1.-.-</ecNumber>
    </submittedName>
</protein>
<organism evidence="2 3">
    <name type="scientific">Banduia mediterranea</name>
    <dbReference type="NCBI Taxonomy" id="3075609"/>
    <lineage>
        <taxon>Bacteria</taxon>
        <taxon>Pseudomonadati</taxon>
        <taxon>Pseudomonadota</taxon>
        <taxon>Gammaproteobacteria</taxon>
        <taxon>Nevskiales</taxon>
        <taxon>Algiphilaceae</taxon>
        <taxon>Banduia</taxon>
    </lineage>
</organism>
<comment type="caution">
    <text evidence="2">The sequence shown here is derived from an EMBL/GenBank/DDBJ whole genome shotgun (WGS) entry which is preliminary data.</text>
</comment>
<dbReference type="GO" id="GO:0016491">
    <property type="term" value="F:oxidoreductase activity"/>
    <property type="evidence" value="ECO:0007669"/>
    <property type="project" value="UniProtKB-KW"/>
</dbReference>
<dbReference type="InterPro" id="IPR036291">
    <property type="entry name" value="NAD(P)-bd_dom_sf"/>
</dbReference>
<dbReference type="RefSeq" id="WP_311363527.1">
    <property type="nucleotide sequence ID" value="NZ_JAVRIC010000002.1"/>
</dbReference>
<dbReference type="EC" id="1.1.-.-" evidence="2"/>
<dbReference type="Proteomes" id="UP001254608">
    <property type="component" value="Unassembled WGS sequence"/>
</dbReference>
<dbReference type="CDD" id="cd05233">
    <property type="entry name" value="SDR_c"/>
    <property type="match status" value="1"/>
</dbReference>
<dbReference type="PANTHER" id="PTHR42760">
    <property type="entry name" value="SHORT-CHAIN DEHYDROGENASES/REDUCTASES FAMILY MEMBER"/>
    <property type="match status" value="1"/>
</dbReference>
<dbReference type="Gene3D" id="3.40.50.720">
    <property type="entry name" value="NAD(P)-binding Rossmann-like Domain"/>
    <property type="match status" value="1"/>
</dbReference>
<evidence type="ECO:0000313" key="3">
    <source>
        <dbReference type="Proteomes" id="UP001254608"/>
    </source>
</evidence>
<proteinExistence type="inferred from homology"/>
<evidence type="ECO:0000313" key="2">
    <source>
        <dbReference type="EMBL" id="MDT0496136.1"/>
    </source>
</evidence>